<name>A0ABU8CC58_9GAMM</name>
<gene>
    <name evidence="1" type="ORF">MN202_20260</name>
</gene>
<reference evidence="1 2" key="1">
    <citation type="journal article" date="2023" name="Ecotoxicol. Environ. Saf.">
        <title>Mercury remediation potential of mercury-resistant strain Rheinheimera metallidurans sp. nov. isolated from a municipal waste dumping site.</title>
        <authorList>
            <person name="Yadav V."/>
            <person name="Manjhi A."/>
            <person name="Vadakedath N."/>
        </authorList>
    </citation>
    <scope>NUCLEOTIDE SEQUENCE [LARGE SCALE GENOMIC DNA]</scope>
    <source>
        <strain evidence="1 2">E-49</strain>
    </source>
</reference>
<comment type="caution">
    <text evidence="1">The sequence shown here is derived from an EMBL/GenBank/DDBJ whole genome shotgun (WGS) entry which is preliminary data.</text>
</comment>
<dbReference type="EMBL" id="JALAAR010000034">
    <property type="protein sequence ID" value="MEH8019576.1"/>
    <property type="molecule type" value="Genomic_DNA"/>
</dbReference>
<dbReference type="Proteomes" id="UP001375382">
    <property type="component" value="Unassembled WGS sequence"/>
</dbReference>
<proteinExistence type="predicted"/>
<evidence type="ECO:0000313" key="2">
    <source>
        <dbReference type="Proteomes" id="UP001375382"/>
    </source>
</evidence>
<evidence type="ECO:0000313" key="1">
    <source>
        <dbReference type="EMBL" id="MEH8019576.1"/>
    </source>
</evidence>
<dbReference type="RefSeq" id="WP_335737953.1">
    <property type="nucleotide sequence ID" value="NZ_JALAAR010000034.1"/>
</dbReference>
<sequence>MILFNEEIITLLNEYFSKEPQFVEVIMLASFGLNIQFVDFNIQCNERVFASINGKPYVWEDAPNSGPWGALGRQLAKKAMLKTKSLLTITFASGDSIDIETSESPYESVIFNFPPRGNSFVMEVF</sequence>
<accession>A0ABU8CC58</accession>
<keyword evidence="2" id="KW-1185">Reference proteome</keyword>
<protein>
    <submittedName>
        <fullName evidence="1">Uncharacterized protein</fullName>
    </submittedName>
</protein>
<organism evidence="1 2">
    <name type="scientific">Rheinheimera muenzenbergensis</name>
    <dbReference type="NCBI Taxonomy" id="1193628"/>
    <lineage>
        <taxon>Bacteria</taxon>
        <taxon>Pseudomonadati</taxon>
        <taxon>Pseudomonadota</taxon>
        <taxon>Gammaproteobacteria</taxon>
        <taxon>Chromatiales</taxon>
        <taxon>Chromatiaceae</taxon>
        <taxon>Rheinheimera</taxon>
    </lineage>
</organism>